<name>A0A417YJL5_9BACI</name>
<dbReference type="AlphaFoldDB" id="A0A417YJL5"/>
<keyword evidence="5" id="KW-0653">Protein transport</keyword>
<proteinExistence type="inferred from homology"/>
<dbReference type="Pfam" id="PF02108">
    <property type="entry name" value="FliH"/>
    <property type="match status" value="1"/>
</dbReference>
<feature type="coiled-coil region" evidence="7">
    <location>
        <begin position="50"/>
        <end position="77"/>
    </location>
</feature>
<dbReference type="EMBL" id="QWEG01000017">
    <property type="protein sequence ID" value="RHW33307.1"/>
    <property type="molecule type" value="Genomic_DNA"/>
</dbReference>
<evidence type="ECO:0000313" key="9">
    <source>
        <dbReference type="EMBL" id="RHW33307.1"/>
    </source>
</evidence>
<keyword evidence="3" id="KW-0813">Transport</keyword>
<comment type="similarity">
    <text evidence="2">Belongs to the FliH family.</text>
</comment>
<dbReference type="InterPro" id="IPR018035">
    <property type="entry name" value="Flagellar_FliH/T3SS_HrpE"/>
</dbReference>
<keyword evidence="6" id="KW-1006">Bacterial flagellum protein export</keyword>
<dbReference type="GO" id="GO:0015031">
    <property type="term" value="P:protein transport"/>
    <property type="evidence" value="ECO:0007669"/>
    <property type="project" value="UniProtKB-KW"/>
</dbReference>
<evidence type="ECO:0000256" key="1">
    <source>
        <dbReference type="ARBA" id="ARBA00003041"/>
    </source>
</evidence>
<dbReference type="GO" id="GO:0005829">
    <property type="term" value="C:cytosol"/>
    <property type="evidence" value="ECO:0007669"/>
    <property type="project" value="TreeGrafter"/>
</dbReference>
<evidence type="ECO:0000256" key="2">
    <source>
        <dbReference type="ARBA" id="ARBA00006602"/>
    </source>
</evidence>
<evidence type="ECO:0000256" key="7">
    <source>
        <dbReference type="SAM" id="Coils"/>
    </source>
</evidence>
<evidence type="ECO:0000259" key="8">
    <source>
        <dbReference type="Pfam" id="PF02108"/>
    </source>
</evidence>
<dbReference type="Proteomes" id="UP000284416">
    <property type="component" value="Unassembled WGS sequence"/>
</dbReference>
<keyword evidence="4" id="KW-1005">Bacterial flagellum biogenesis</keyword>
<feature type="domain" description="Flagellar assembly protein FliH/Type III secretion system HrpE" evidence="8">
    <location>
        <begin position="109"/>
        <end position="235"/>
    </location>
</feature>
<dbReference type="PANTHER" id="PTHR34982:SF1">
    <property type="entry name" value="FLAGELLAR ASSEMBLY PROTEIN FLIH"/>
    <property type="match status" value="1"/>
</dbReference>
<evidence type="ECO:0000256" key="3">
    <source>
        <dbReference type="ARBA" id="ARBA00022448"/>
    </source>
</evidence>
<protein>
    <recommendedName>
        <fullName evidence="8">Flagellar assembly protein FliH/Type III secretion system HrpE domain-containing protein</fullName>
    </recommendedName>
</protein>
<organism evidence="9 10">
    <name type="scientific">Neobacillus notoginsengisoli</name>
    <dbReference type="NCBI Taxonomy" id="1578198"/>
    <lineage>
        <taxon>Bacteria</taxon>
        <taxon>Bacillati</taxon>
        <taxon>Bacillota</taxon>
        <taxon>Bacilli</taxon>
        <taxon>Bacillales</taxon>
        <taxon>Bacillaceae</taxon>
        <taxon>Neobacillus</taxon>
    </lineage>
</organism>
<evidence type="ECO:0000313" key="10">
    <source>
        <dbReference type="Proteomes" id="UP000284416"/>
    </source>
</evidence>
<evidence type="ECO:0000256" key="4">
    <source>
        <dbReference type="ARBA" id="ARBA00022795"/>
    </source>
</evidence>
<accession>A0A417YJL5</accession>
<dbReference type="InterPro" id="IPR051472">
    <property type="entry name" value="T3SS_Stator/FliH"/>
</dbReference>
<keyword evidence="7" id="KW-0175">Coiled coil</keyword>
<dbReference type="OrthoDB" id="19020at2"/>
<gene>
    <name evidence="9" type="ORF">D1B31_20545</name>
</gene>
<keyword evidence="10" id="KW-1185">Reference proteome</keyword>
<evidence type="ECO:0000256" key="5">
    <source>
        <dbReference type="ARBA" id="ARBA00022927"/>
    </source>
</evidence>
<dbReference type="GO" id="GO:0044781">
    <property type="term" value="P:bacterial-type flagellum organization"/>
    <property type="evidence" value="ECO:0007669"/>
    <property type="project" value="UniProtKB-KW"/>
</dbReference>
<reference evidence="9 10" key="1">
    <citation type="journal article" date="2017" name="Int. J. Syst. Evol. Microbiol.">
        <title>Bacillus notoginsengisoli sp. nov., a novel bacterium isolated from the rhizosphere of Panax notoginseng.</title>
        <authorList>
            <person name="Zhang M.Y."/>
            <person name="Cheng J."/>
            <person name="Cai Y."/>
            <person name="Zhang T.Y."/>
            <person name="Wu Y.Y."/>
            <person name="Manikprabhu D."/>
            <person name="Li W.J."/>
            <person name="Zhang Y.X."/>
        </authorList>
    </citation>
    <scope>NUCLEOTIDE SEQUENCE [LARGE SCALE GENOMIC DNA]</scope>
    <source>
        <strain evidence="9 10">JCM 30743</strain>
    </source>
</reference>
<dbReference type="PANTHER" id="PTHR34982">
    <property type="entry name" value="YOP PROTEINS TRANSLOCATION PROTEIN L"/>
    <property type="match status" value="1"/>
</dbReference>
<dbReference type="RefSeq" id="WP_118923962.1">
    <property type="nucleotide sequence ID" value="NZ_QWEG01000017.1"/>
</dbReference>
<comment type="function">
    <text evidence="1">Needed for flagellar regrowth and assembly.</text>
</comment>
<sequence>MGQRTLSSRLVKSFNVEIRNNPKVVGIPAVEPKEEENQAAAEKEYGCDIELELQKQLEEYRNEFEEWKKREEELFLVQLEEEKRKGYQEGYQLGVEDGKNDGKRQYVSELQKAAEILEQAFQQKAEIIEEAEPFVLELTIEIARKVLQQELKTNPEALINLIKGTLADVYETETVSIGVAPEDFSYVQKQRKQLLAPENGQIEVKVFPDYSIDEGGCIIRTSSGSIDARIDMQLGEIKKALLSFQKEVTGE</sequence>
<evidence type="ECO:0000256" key="6">
    <source>
        <dbReference type="ARBA" id="ARBA00023225"/>
    </source>
</evidence>
<comment type="caution">
    <text evidence="9">The sequence shown here is derived from an EMBL/GenBank/DDBJ whole genome shotgun (WGS) entry which is preliminary data.</text>
</comment>